<dbReference type="InterPro" id="IPR013762">
    <property type="entry name" value="Integrase-like_cat_sf"/>
</dbReference>
<dbReference type="GO" id="GO:0015074">
    <property type="term" value="P:DNA integration"/>
    <property type="evidence" value="ECO:0007669"/>
    <property type="project" value="UniProtKB-KW"/>
</dbReference>
<comment type="caution">
    <text evidence="12">The sequence shown here is derived from an EMBL/GenBank/DDBJ whole genome shotgun (WGS) entry which is preliminary data.</text>
</comment>
<keyword evidence="5" id="KW-0229">DNA integration</keyword>
<dbReference type="PROSITE" id="PS51900">
    <property type="entry name" value="CB"/>
    <property type="match status" value="1"/>
</dbReference>
<dbReference type="GO" id="GO:0003677">
    <property type="term" value="F:DNA binding"/>
    <property type="evidence" value="ECO:0007669"/>
    <property type="project" value="UniProtKB-UniRule"/>
</dbReference>
<dbReference type="Proteomes" id="UP001254770">
    <property type="component" value="Unassembled WGS sequence"/>
</dbReference>
<evidence type="ECO:0000259" key="11">
    <source>
        <dbReference type="PROSITE" id="PS51900"/>
    </source>
</evidence>
<dbReference type="EMBL" id="JARPXL010000018">
    <property type="protein sequence ID" value="MDT2545807.1"/>
    <property type="molecule type" value="Genomic_DNA"/>
</dbReference>
<dbReference type="RefSeq" id="WP_311820657.1">
    <property type="nucleotide sequence ID" value="NZ_JARPXI010000018.1"/>
</dbReference>
<dbReference type="Gene3D" id="1.10.443.10">
    <property type="entry name" value="Intergrase catalytic core"/>
    <property type="match status" value="1"/>
</dbReference>
<keyword evidence="4" id="KW-0159">Chromosome partition</keyword>
<evidence type="ECO:0000256" key="6">
    <source>
        <dbReference type="ARBA" id="ARBA00023125"/>
    </source>
</evidence>
<dbReference type="GO" id="GO:0007059">
    <property type="term" value="P:chromosome segregation"/>
    <property type="evidence" value="ECO:0007669"/>
    <property type="project" value="UniProtKB-KW"/>
</dbReference>
<feature type="domain" description="Tyr recombinase" evidence="10">
    <location>
        <begin position="156"/>
        <end position="329"/>
    </location>
</feature>
<keyword evidence="8" id="KW-0131">Cell cycle</keyword>
<dbReference type="PANTHER" id="PTHR30349">
    <property type="entry name" value="PHAGE INTEGRASE-RELATED"/>
    <property type="match status" value="1"/>
</dbReference>
<dbReference type="Pfam" id="PF00589">
    <property type="entry name" value="Phage_integrase"/>
    <property type="match status" value="1"/>
</dbReference>
<comment type="subcellular location">
    <subcellularLocation>
        <location evidence="1">Cytoplasm</location>
    </subcellularLocation>
</comment>
<dbReference type="InterPro" id="IPR050090">
    <property type="entry name" value="Tyrosine_recombinase_XerCD"/>
</dbReference>
<sequence length="333" mass="38352">MEMKEQFINAVVRNMEPELEISQLKKLKIVLTINLNHLNIEKENRDLVIYDESSDLAAYKQYFVSMKLRNLSDGTIELAMRTIDKFNRLVKKPFRDVTTQDIRLYIAYRDMNDHISSATLDRERGCICRFYTWLFEEEYIPKNPAKRVEGIKVEKRLKKAFTPIEIELMRNECRKPKEKAVFELLLSTGCRVTELTLLAMENYDQQQGTITVVGKGNKERAVFVSARARVAIDNYLKIKPHMIGPILCGLHGQGTAMTSSGIQKMIKEIAKRANVAHAHPHKFRRTAATLALKRGMSLNDVRRFLGHTSVDTTLQYIDTTGSDLKLEHEKYVA</sequence>
<dbReference type="InterPro" id="IPR002104">
    <property type="entry name" value="Integrase_catalytic"/>
</dbReference>
<evidence type="ECO:0000256" key="2">
    <source>
        <dbReference type="ARBA" id="ARBA00022490"/>
    </source>
</evidence>
<dbReference type="InterPro" id="IPR010998">
    <property type="entry name" value="Integrase_recombinase_N"/>
</dbReference>
<keyword evidence="6 9" id="KW-0238">DNA-binding</keyword>
<dbReference type="PANTHER" id="PTHR30349:SF77">
    <property type="entry name" value="TYROSINE RECOMBINASE XERC"/>
    <property type="match status" value="1"/>
</dbReference>
<gene>
    <name evidence="12" type="ORF">P7D69_15770</name>
</gene>
<evidence type="ECO:0000313" key="13">
    <source>
        <dbReference type="Proteomes" id="UP001254770"/>
    </source>
</evidence>
<evidence type="ECO:0000256" key="8">
    <source>
        <dbReference type="ARBA" id="ARBA00023306"/>
    </source>
</evidence>
<dbReference type="InterPro" id="IPR004107">
    <property type="entry name" value="Integrase_SAM-like_N"/>
</dbReference>
<dbReference type="InterPro" id="IPR044068">
    <property type="entry name" value="CB"/>
</dbReference>
<evidence type="ECO:0000256" key="5">
    <source>
        <dbReference type="ARBA" id="ARBA00022908"/>
    </source>
</evidence>
<dbReference type="Gene3D" id="1.10.150.130">
    <property type="match status" value="1"/>
</dbReference>
<protein>
    <submittedName>
        <fullName evidence="12">Tyrosine-type recombinase/integrase</fullName>
    </submittedName>
</protein>
<keyword evidence="3" id="KW-0132">Cell division</keyword>
<dbReference type="GO" id="GO:0051301">
    <property type="term" value="P:cell division"/>
    <property type="evidence" value="ECO:0007669"/>
    <property type="project" value="UniProtKB-KW"/>
</dbReference>
<dbReference type="Pfam" id="PF13495">
    <property type="entry name" value="Phage_int_SAM_4"/>
    <property type="match status" value="1"/>
</dbReference>
<keyword evidence="7" id="KW-0233">DNA recombination</keyword>
<evidence type="ECO:0000256" key="9">
    <source>
        <dbReference type="PROSITE-ProRule" id="PRU01248"/>
    </source>
</evidence>
<name>A0AAW8TFJ7_9ENTE</name>
<evidence type="ECO:0000313" key="12">
    <source>
        <dbReference type="EMBL" id="MDT2545807.1"/>
    </source>
</evidence>
<dbReference type="SUPFAM" id="SSF56349">
    <property type="entry name" value="DNA breaking-rejoining enzymes"/>
    <property type="match status" value="1"/>
</dbReference>
<evidence type="ECO:0000256" key="1">
    <source>
        <dbReference type="ARBA" id="ARBA00004496"/>
    </source>
</evidence>
<evidence type="ECO:0000259" key="10">
    <source>
        <dbReference type="PROSITE" id="PS51898"/>
    </source>
</evidence>
<evidence type="ECO:0000256" key="7">
    <source>
        <dbReference type="ARBA" id="ARBA00023172"/>
    </source>
</evidence>
<keyword evidence="2" id="KW-0963">Cytoplasm</keyword>
<accession>A0AAW8TFJ7</accession>
<organism evidence="12 13">
    <name type="scientific">Enterococcus raffinosus</name>
    <dbReference type="NCBI Taxonomy" id="71452"/>
    <lineage>
        <taxon>Bacteria</taxon>
        <taxon>Bacillati</taxon>
        <taxon>Bacillota</taxon>
        <taxon>Bacilli</taxon>
        <taxon>Lactobacillales</taxon>
        <taxon>Enterococcaceae</taxon>
        <taxon>Enterococcus</taxon>
    </lineage>
</organism>
<dbReference type="InterPro" id="IPR011010">
    <property type="entry name" value="DNA_brk_join_enz"/>
</dbReference>
<dbReference type="AlphaFoldDB" id="A0AAW8TFJ7"/>
<evidence type="ECO:0000256" key="3">
    <source>
        <dbReference type="ARBA" id="ARBA00022618"/>
    </source>
</evidence>
<reference evidence="12" key="1">
    <citation type="submission" date="2023-03" db="EMBL/GenBank/DDBJ databases">
        <authorList>
            <person name="Shen W."/>
            <person name="Cai J."/>
        </authorList>
    </citation>
    <scope>NUCLEOTIDE SEQUENCE</scope>
    <source>
        <strain evidence="12">Y15</strain>
    </source>
</reference>
<dbReference type="GO" id="GO:0005737">
    <property type="term" value="C:cytoplasm"/>
    <property type="evidence" value="ECO:0007669"/>
    <property type="project" value="UniProtKB-SubCell"/>
</dbReference>
<proteinExistence type="predicted"/>
<dbReference type="GO" id="GO:0006310">
    <property type="term" value="P:DNA recombination"/>
    <property type="evidence" value="ECO:0007669"/>
    <property type="project" value="UniProtKB-KW"/>
</dbReference>
<dbReference type="PROSITE" id="PS51898">
    <property type="entry name" value="TYR_RECOMBINASE"/>
    <property type="match status" value="1"/>
</dbReference>
<feature type="domain" description="Core-binding (CB)" evidence="11">
    <location>
        <begin position="53"/>
        <end position="135"/>
    </location>
</feature>
<evidence type="ECO:0000256" key="4">
    <source>
        <dbReference type="ARBA" id="ARBA00022829"/>
    </source>
</evidence>